<name>A0A9P4XB09_9HYPO</name>
<comment type="caution">
    <text evidence="2">The sequence shown here is derived from an EMBL/GenBank/DDBJ whole genome shotgun (WGS) entry which is preliminary data.</text>
</comment>
<organism evidence="2 3">
    <name type="scientific">Trichoderma lentiforme</name>
    <dbReference type="NCBI Taxonomy" id="1567552"/>
    <lineage>
        <taxon>Eukaryota</taxon>
        <taxon>Fungi</taxon>
        <taxon>Dikarya</taxon>
        <taxon>Ascomycota</taxon>
        <taxon>Pezizomycotina</taxon>
        <taxon>Sordariomycetes</taxon>
        <taxon>Hypocreomycetidae</taxon>
        <taxon>Hypocreales</taxon>
        <taxon>Hypocreaceae</taxon>
        <taxon>Trichoderma</taxon>
    </lineage>
</organism>
<reference evidence="2 3" key="1">
    <citation type="submission" date="2018-06" db="EMBL/GenBank/DDBJ databases">
        <title>Genome analysis of cellulolytic fungus Trichoderma lentiforme CFAM-422.</title>
        <authorList>
            <person name="Steindorff A.S."/>
            <person name="Formighieri E.F."/>
            <person name="Midorikawa G.E.O."/>
            <person name="Tamietti M.S."/>
            <person name="Ramos E.Z."/>
            <person name="Silva A.S."/>
            <person name="Bon E.P.S."/>
            <person name="Mendes T.D."/>
            <person name="Damaso M.C.T."/>
            <person name="Favaro L.C.L."/>
        </authorList>
    </citation>
    <scope>NUCLEOTIDE SEQUENCE [LARGE SCALE GENOMIC DNA]</scope>
    <source>
        <strain evidence="2 3">CFAM-422</strain>
    </source>
</reference>
<protein>
    <submittedName>
        <fullName evidence="2">Uncharacterized protein</fullName>
    </submittedName>
</protein>
<gene>
    <name evidence="2" type="ORF">CFAM422_007289</name>
</gene>
<feature type="transmembrane region" description="Helical" evidence="1">
    <location>
        <begin position="20"/>
        <end position="52"/>
    </location>
</feature>
<dbReference type="Proteomes" id="UP000801864">
    <property type="component" value="Unassembled WGS sequence"/>
</dbReference>
<dbReference type="EMBL" id="QLNT01000012">
    <property type="protein sequence ID" value="KAF3069135.1"/>
    <property type="molecule type" value="Genomic_DNA"/>
</dbReference>
<keyword evidence="1" id="KW-0812">Transmembrane</keyword>
<evidence type="ECO:0000313" key="3">
    <source>
        <dbReference type="Proteomes" id="UP000801864"/>
    </source>
</evidence>
<proteinExistence type="predicted"/>
<dbReference type="AlphaFoldDB" id="A0A9P4XB09"/>
<evidence type="ECO:0000256" key="1">
    <source>
        <dbReference type="SAM" id="Phobius"/>
    </source>
</evidence>
<keyword evidence="1" id="KW-1133">Transmembrane helix</keyword>
<keyword evidence="3" id="KW-1185">Reference proteome</keyword>
<evidence type="ECO:0000313" key="2">
    <source>
        <dbReference type="EMBL" id="KAF3069135.1"/>
    </source>
</evidence>
<keyword evidence="1" id="KW-0472">Membrane</keyword>
<accession>A0A9P4XB09</accession>
<sequence>MDIWLTPLTVPTAVNLGILNMIFTVINAVGLGIMPANLTVGNVSASIPLYFLRIDIKRYRRLIRTFHKRLPNAVMGSEDLI</sequence>